<evidence type="ECO:0000313" key="4">
    <source>
        <dbReference type="Proteomes" id="UP000009284"/>
    </source>
</evidence>
<keyword evidence="3" id="KW-0378">Hydrolase</keyword>
<dbReference type="PIRSF" id="PIRSF015853">
    <property type="entry name" value="Pep_DppA"/>
    <property type="match status" value="1"/>
</dbReference>
<dbReference type="STRING" id="1008459.TASI_1355"/>
<feature type="binding site" evidence="2">
    <location>
        <position position="8"/>
    </location>
    <ligand>
        <name>Zn(2+)</name>
        <dbReference type="ChEBI" id="CHEBI:29105"/>
        <label>1</label>
    </ligand>
</feature>
<organism evidence="3 4">
    <name type="scientific">Taylorella asinigenitalis (strain MCE3)</name>
    <dbReference type="NCBI Taxonomy" id="1008459"/>
    <lineage>
        <taxon>Bacteria</taxon>
        <taxon>Pseudomonadati</taxon>
        <taxon>Pseudomonadota</taxon>
        <taxon>Betaproteobacteria</taxon>
        <taxon>Burkholderiales</taxon>
        <taxon>Alcaligenaceae</taxon>
        <taxon>Taylorella</taxon>
    </lineage>
</organism>
<feature type="binding site" evidence="2">
    <location>
        <position position="10"/>
    </location>
    <ligand>
        <name>Zn(2+)</name>
        <dbReference type="ChEBI" id="CHEBI:29105"/>
        <label>1</label>
    </ligand>
</feature>
<keyword evidence="2" id="KW-0479">Metal-binding</keyword>
<feature type="binding site" evidence="2">
    <location>
        <position position="104"/>
    </location>
    <ligand>
        <name>Zn(2+)</name>
        <dbReference type="ChEBI" id="CHEBI:29105"/>
        <label>2</label>
    </ligand>
</feature>
<feature type="binding site" evidence="2">
    <location>
        <position position="8"/>
    </location>
    <ligand>
        <name>Zn(2+)</name>
        <dbReference type="ChEBI" id="CHEBI:29105"/>
        <label>2</label>
    </ligand>
</feature>
<dbReference type="EMBL" id="CP003059">
    <property type="protein sequence ID" value="AEP37096.1"/>
    <property type="molecule type" value="Genomic_DNA"/>
</dbReference>
<reference key="1">
    <citation type="submission" date="2011-09" db="EMBL/GenBank/DDBJ databases">
        <title>Genomic characterization of the Taylorella genus.</title>
        <authorList>
            <person name="Hebert L."/>
            <person name="Moumen B."/>
            <person name="Pons N."/>
            <person name="Duquesne F."/>
            <person name="Breuil M.-F."/>
            <person name="Goux D."/>
            <person name="Batto J.-M."/>
            <person name="Renault P."/>
            <person name="Laugier C."/>
            <person name="Petry S."/>
        </authorList>
    </citation>
    <scope>NUCLEOTIDE SEQUENCE</scope>
    <source>
        <strain>MCE3</strain>
    </source>
</reference>
<protein>
    <submittedName>
        <fullName evidence="3">D-aminopeptidase</fullName>
    </submittedName>
</protein>
<keyword evidence="2" id="KW-0862">Zinc</keyword>
<sequence length="276" mass="30484">MKLLISADIEGVAGVVDPEQCRTGTSAWERARVWFTEEVNAAARGAFDAGAKEVIVADSHATFRNILPDLIDERIYLITGKPRLYSMVAGVETGVDAVAFIGHHSQARGRGVLAHTINGFSFSQIRVNGRAYGEPGLYGLLAGEVDVPVIFGSGDQILEAENKEFFPEAVWVHTKEALGTFVAKSKSTTRAQYEIFKGMRSAVEKFMTNRDLYEPFKIPSPYECELACHKPEMVDIFTILPGTERLDSLTLKFKTESILDLIRTINTFSLMSSALR</sequence>
<evidence type="ECO:0000256" key="1">
    <source>
        <dbReference type="PIRSR" id="PIRSR015853-1"/>
    </source>
</evidence>
<feature type="binding site" evidence="2">
    <location>
        <position position="134"/>
    </location>
    <ligand>
        <name>Zn(2+)</name>
        <dbReference type="ChEBI" id="CHEBI:29105"/>
        <label>2</label>
    </ligand>
</feature>
<dbReference type="InterPro" id="IPR007035">
    <property type="entry name" value="Peptidase_M55"/>
</dbReference>
<dbReference type="GO" id="GO:0046872">
    <property type="term" value="F:metal ion binding"/>
    <property type="evidence" value="ECO:0007669"/>
    <property type="project" value="UniProtKB-KW"/>
</dbReference>
<evidence type="ECO:0000256" key="2">
    <source>
        <dbReference type="PIRSR" id="PIRSR015853-2"/>
    </source>
</evidence>
<dbReference type="eggNOG" id="COG2362">
    <property type="taxonomic scope" value="Bacteria"/>
</dbReference>
<feature type="active site" description="Nucleophile" evidence="1">
    <location>
        <position position="115"/>
    </location>
</feature>
<keyword evidence="3" id="KW-0031">Aminopeptidase</keyword>
<accession>G4QA23</accession>
<dbReference type="CDD" id="cd08663">
    <property type="entry name" value="DAP_dppA_1"/>
    <property type="match status" value="1"/>
</dbReference>
<dbReference type="Proteomes" id="UP000009284">
    <property type="component" value="Chromosome"/>
</dbReference>
<dbReference type="HOGENOM" id="CLU_086038_1_1_4"/>
<dbReference type="Gene3D" id="3.40.50.10780">
    <property type="entry name" value="Dipeptide transport protein"/>
    <property type="match status" value="1"/>
</dbReference>
<dbReference type="OrthoDB" id="9785420at2"/>
<keyword evidence="4" id="KW-1185">Reference proteome</keyword>
<dbReference type="AlphaFoldDB" id="G4QA23"/>
<dbReference type="SUPFAM" id="SSF63992">
    <property type="entry name" value="Dipeptide transport protein"/>
    <property type="match status" value="1"/>
</dbReference>
<name>G4QA23_TAYAM</name>
<gene>
    <name evidence="3" type="ordered locus">TASI_1355</name>
</gene>
<dbReference type="KEGG" id="tas:TASI_1355"/>
<reference evidence="3 4" key="2">
    <citation type="journal article" date="2012" name="PLoS ONE">
        <title>Genomic characterization of the taylorella genus.</title>
        <authorList>
            <person name="Hebert L."/>
            <person name="Moumen B."/>
            <person name="Pons N."/>
            <person name="Duquesne F."/>
            <person name="Breuil M.F."/>
            <person name="Goux D."/>
            <person name="Batto J.M."/>
            <person name="Laugier C."/>
            <person name="Renault P."/>
            <person name="Petry S."/>
        </authorList>
    </citation>
    <scope>NUCLEOTIDE SEQUENCE [LARGE SCALE GENOMIC DNA]</scope>
    <source>
        <strain evidence="3 4">MCE3</strain>
    </source>
</reference>
<dbReference type="RefSeq" id="WP_014111990.1">
    <property type="nucleotide sequence ID" value="NC_016043.1"/>
</dbReference>
<feature type="binding site" evidence="2">
    <location>
        <position position="60"/>
    </location>
    <ligand>
        <name>Zn(2+)</name>
        <dbReference type="ChEBI" id="CHEBI:29105"/>
        <label>2</label>
    </ligand>
</feature>
<keyword evidence="3" id="KW-0645">Protease</keyword>
<evidence type="ECO:0000313" key="3">
    <source>
        <dbReference type="EMBL" id="AEP37096.1"/>
    </source>
</evidence>
<dbReference type="Gene3D" id="3.30.1360.130">
    <property type="entry name" value="Dipeptide transport protein"/>
    <property type="match status" value="1"/>
</dbReference>
<proteinExistence type="predicted"/>
<dbReference type="InterPro" id="IPR027476">
    <property type="entry name" value="DppA_N"/>
</dbReference>
<dbReference type="InterPro" id="IPR036177">
    <property type="entry name" value="Peptidase_M55_sf"/>
</dbReference>
<dbReference type="Pfam" id="PF04951">
    <property type="entry name" value="Peptidase_M55"/>
    <property type="match status" value="1"/>
</dbReference>
<dbReference type="GO" id="GO:0004177">
    <property type="term" value="F:aminopeptidase activity"/>
    <property type="evidence" value="ECO:0007669"/>
    <property type="project" value="UniProtKB-KW"/>
</dbReference>